<proteinExistence type="predicted"/>
<organism evidence="3">
    <name type="scientific">Chromera velia CCMP2878</name>
    <dbReference type="NCBI Taxonomy" id="1169474"/>
    <lineage>
        <taxon>Eukaryota</taxon>
        <taxon>Sar</taxon>
        <taxon>Alveolata</taxon>
        <taxon>Colpodellida</taxon>
        <taxon>Chromeraceae</taxon>
        <taxon>Chromera</taxon>
    </lineage>
</organism>
<dbReference type="AlphaFoldDB" id="A0A0G4IDM4"/>
<feature type="compositionally biased region" description="Basic and acidic residues" evidence="2">
    <location>
        <begin position="36"/>
        <end position="63"/>
    </location>
</feature>
<dbReference type="InterPro" id="IPR036028">
    <property type="entry name" value="SH3-like_dom_sf"/>
</dbReference>
<feature type="compositionally biased region" description="Gly residues" evidence="2">
    <location>
        <begin position="450"/>
        <end position="465"/>
    </location>
</feature>
<gene>
    <name evidence="3" type="ORF">Cvel_13328</name>
</gene>
<feature type="region of interest" description="Disordered" evidence="2">
    <location>
        <begin position="573"/>
        <end position="731"/>
    </location>
</feature>
<evidence type="ECO:0000256" key="2">
    <source>
        <dbReference type="SAM" id="MobiDB-lite"/>
    </source>
</evidence>
<keyword evidence="1" id="KW-0175">Coiled coil</keyword>
<feature type="compositionally biased region" description="Low complexity" evidence="2">
    <location>
        <begin position="669"/>
        <end position="682"/>
    </location>
</feature>
<evidence type="ECO:0008006" key="4">
    <source>
        <dbReference type="Google" id="ProtNLM"/>
    </source>
</evidence>
<sequence length="800" mass="83248">METTFLGAPAETERGVSFSSSKKTKEGGKETVSAFSERKEETSVHNRQQGQEECKDGRVDRKKEGGKRKGKPGAFEDPLEGVETLRCIRTVSNWPEASGRYYCHWFVRRVPPHLRSVPSPKTGKDNLPTHIDLVSKDQHRVQVAALRRAASLYRNQNEDLQVALRKYENQLQKYIHTRQVRLSDFGGESSAAAAAAVGGEGERRGSEAEALHGNWSLTLAELQEGPRRDEHHEETWRRGEAPRLLQYSQPAPSRPIAVSAYPPDEQTQGWPHLATVTPPSASSAVAPPSTESAFSSLPGGGHASSSLSGWGGKREDIIGSRGGGVGGARRREEEADPAAMLDPLHPFGHSSEAAGIGYAAGCEFDQTRIGGGDGYTRGRPSYQASASSSGVPPPHTSFSFSPPGAHLSERESRPFCFPPPAPPEQPLQPPPAVEESEPLPSYSSNEGIRGEGGGSAVSSSGGGMGPMSRPSPFVHGPGLSVPPPGGVGVGVVCYPPYSKSSLSSKFEHQQKQLAGEGGGFGLEAQQAATTSSSSSHPSSGIGTGAGNAPPGFIGSTGGGVGVSGWDRVDLTFSSSSRSRSRDGMGPPGLYGRTEGLCGVSFSGEGGGDGGLHVAPPPQMQNEIRQQQGEDSGRGGERDHQMATVGLGGGSCVTASSQRAGVHGAGEGGVNSSSSGSAMSLLGTGPGPGGRGDLSVGSSSGPVSSSGGAANSYSNYSGQRSGGHPHHGDSALAILPHEPQEPTEMMVKVGDRLTVGRRGPTSEGVGWIWAVVEEPVEGVGAGMERKKTFGWIPSFCVERRG</sequence>
<feature type="region of interest" description="Disordered" evidence="2">
    <location>
        <begin position="1"/>
        <end position="76"/>
    </location>
</feature>
<feature type="compositionally biased region" description="Polar residues" evidence="2">
    <location>
        <begin position="619"/>
        <end position="629"/>
    </location>
</feature>
<feature type="compositionally biased region" description="Basic and acidic residues" evidence="2">
    <location>
        <begin position="630"/>
        <end position="640"/>
    </location>
</feature>
<dbReference type="VEuPathDB" id="CryptoDB:Cvel_13328"/>
<dbReference type="EMBL" id="CDMZ01005849">
    <property type="protein sequence ID" value="CEM55173.1"/>
    <property type="molecule type" value="Genomic_DNA"/>
</dbReference>
<evidence type="ECO:0000313" key="3">
    <source>
        <dbReference type="EMBL" id="CEM55173.1"/>
    </source>
</evidence>
<feature type="region of interest" description="Disordered" evidence="2">
    <location>
        <begin position="371"/>
        <end position="479"/>
    </location>
</feature>
<feature type="compositionally biased region" description="Basic and acidic residues" evidence="2">
    <location>
        <begin position="224"/>
        <end position="241"/>
    </location>
</feature>
<feature type="region of interest" description="Disordered" evidence="2">
    <location>
        <begin position="220"/>
        <end position="334"/>
    </location>
</feature>
<feature type="coiled-coil region" evidence="1">
    <location>
        <begin position="143"/>
        <end position="177"/>
    </location>
</feature>
<feature type="compositionally biased region" description="Low complexity" evidence="2">
    <location>
        <begin position="466"/>
        <end position="479"/>
    </location>
</feature>
<feature type="compositionally biased region" description="Pro residues" evidence="2">
    <location>
        <begin position="416"/>
        <end position="432"/>
    </location>
</feature>
<feature type="region of interest" description="Disordered" evidence="2">
    <location>
        <begin position="524"/>
        <end position="559"/>
    </location>
</feature>
<feature type="compositionally biased region" description="Low complexity" evidence="2">
    <location>
        <begin position="524"/>
        <end position="540"/>
    </location>
</feature>
<name>A0A0G4IDM4_9ALVE</name>
<feature type="compositionally biased region" description="Basic and acidic residues" evidence="2">
    <location>
        <begin position="200"/>
        <end position="210"/>
    </location>
</feature>
<feature type="compositionally biased region" description="Low complexity" evidence="2">
    <location>
        <begin position="692"/>
        <end position="716"/>
    </location>
</feature>
<evidence type="ECO:0000256" key="1">
    <source>
        <dbReference type="SAM" id="Coils"/>
    </source>
</evidence>
<feature type="compositionally biased region" description="Low complexity" evidence="2">
    <location>
        <begin position="274"/>
        <end position="290"/>
    </location>
</feature>
<protein>
    <recommendedName>
        <fullName evidence="4">SH3 domain-containing protein</fullName>
    </recommendedName>
</protein>
<dbReference type="SUPFAM" id="SSF50044">
    <property type="entry name" value="SH3-domain"/>
    <property type="match status" value="1"/>
</dbReference>
<accession>A0A0G4IDM4</accession>
<reference evidence="3" key="1">
    <citation type="submission" date="2014-11" db="EMBL/GenBank/DDBJ databases">
        <authorList>
            <person name="Otto D Thomas"/>
            <person name="Naeem Raeece"/>
        </authorList>
    </citation>
    <scope>NUCLEOTIDE SEQUENCE</scope>
</reference>
<feature type="region of interest" description="Disordered" evidence="2">
    <location>
        <begin position="196"/>
        <end position="215"/>
    </location>
</feature>